<proteinExistence type="predicted"/>
<dbReference type="EMBL" id="NIVX01000006">
    <property type="protein sequence ID" value="OWQ78843.1"/>
    <property type="molecule type" value="Genomic_DNA"/>
</dbReference>
<comment type="caution">
    <text evidence="1">The sequence shown here is derived from an EMBL/GenBank/DDBJ whole genome shotgun (WGS) entry which is preliminary data.</text>
</comment>
<sequence length="85" mass="9407">MSAPVRLPSRRTVLLFTAQVRRCAHRPEWLGRTAPFTQAGVMGSTEEEYVLGNTAPLAAQCRTMELRLGNGGWTFPSEIEMAAEQ</sequence>
<gene>
    <name evidence="1" type="ORF">CEE63_00785</name>
</gene>
<evidence type="ECO:0000313" key="1">
    <source>
        <dbReference type="EMBL" id="OWQ78843.1"/>
    </source>
</evidence>
<dbReference type="Proteomes" id="UP000197090">
    <property type="component" value="Unassembled WGS sequence"/>
</dbReference>
<organism evidence="1 2">
    <name type="scientific">Stenotrophomonas maltophilia</name>
    <name type="common">Pseudomonas maltophilia</name>
    <name type="synonym">Xanthomonas maltophilia</name>
    <dbReference type="NCBI Taxonomy" id="40324"/>
    <lineage>
        <taxon>Bacteria</taxon>
        <taxon>Pseudomonadati</taxon>
        <taxon>Pseudomonadota</taxon>
        <taxon>Gammaproteobacteria</taxon>
        <taxon>Lysobacterales</taxon>
        <taxon>Lysobacteraceae</taxon>
        <taxon>Stenotrophomonas</taxon>
        <taxon>Stenotrophomonas maltophilia group</taxon>
    </lineage>
</organism>
<evidence type="ECO:0000313" key="2">
    <source>
        <dbReference type="Proteomes" id="UP000197090"/>
    </source>
</evidence>
<protein>
    <submittedName>
        <fullName evidence="1">Uncharacterized protein</fullName>
    </submittedName>
</protein>
<accession>A0A246IFC8</accession>
<dbReference type="AlphaFoldDB" id="A0A246IFC8"/>
<reference evidence="1 2" key="1">
    <citation type="submission" date="2017-06" db="EMBL/GenBank/DDBJ databases">
        <authorList>
            <person name="Kim H.J."/>
            <person name="Triplett B.A."/>
        </authorList>
    </citation>
    <scope>NUCLEOTIDE SEQUENCE [LARGE SCALE GENOMIC DNA]</scope>
    <source>
        <strain evidence="1 2">594</strain>
    </source>
</reference>
<name>A0A246IFC8_STEMA</name>